<dbReference type="HOGENOM" id="CLU_2825262_0_0_9"/>
<accession>A8RWP3</accession>
<proteinExistence type="predicted"/>
<dbReference type="AlphaFoldDB" id="A8RWP3"/>
<comment type="caution">
    <text evidence="1">The sequence shown here is derived from an EMBL/GenBank/DDBJ whole genome shotgun (WGS) entry which is preliminary data.</text>
</comment>
<organism evidence="1 2">
    <name type="scientific">Enterocloster bolteae (strain ATCC BAA-613 / DSM 15670 / CCUG 46953 / JCM 12243 / WAL 16351)</name>
    <name type="common">Clostridium bolteae</name>
    <dbReference type="NCBI Taxonomy" id="411902"/>
    <lineage>
        <taxon>Bacteria</taxon>
        <taxon>Bacillati</taxon>
        <taxon>Bacillota</taxon>
        <taxon>Clostridia</taxon>
        <taxon>Lachnospirales</taxon>
        <taxon>Lachnospiraceae</taxon>
        <taxon>Enterocloster</taxon>
    </lineage>
</organism>
<evidence type="ECO:0000313" key="1">
    <source>
        <dbReference type="EMBL" id="EDP14959.1"/>
    </source>
</evidence>
<gene>
    <name evidence="1" type="ORF">CLOBOL_04651</name>
</gene>
<dbReference type="RefSeq" id="WP_007037517.1">
    <property type="nucleotide sequence ID" value="NZ_DS480692.1"/>
</dbReference>
<reference evidence="1 2" key="2">
    <citation type="submission" date="2007-09" db="EMBL/GenBank/DDBJ databases">
        <title>Draft genome sequence of Clostridium bolteae (ATCC BAA-613).</title>
        <authorList>
            <person name="Sudarsanam P."/>
            <person name="Ley R."/>
            <person name="Guruge J."/>
            <person name="Turnbaugh P.J."/>
            <person name="Mahowald M."/>
            <person name="Liep D."/>
            <person name="Gordon J."/>
        </authorList>
    </citation>
    <scope>NUCLEOTIDE SEQUENCE [LARGE SCALE GENOMIC DNA]</scope>
    <source>
        <strain evidence="2">ATCC BAA-613 / DSM 15670 / CCUG 46953 / JCM 12243 / WAL 16351</strain>
    </source>
</reference>
<evidence type="ECO:0000313" key="2">
    <source>
        <dbReference type="Proteomes" id="UP000005396"/>
    </source>
</evidence>
<protein>
    <submittedName>
        <fullName evidence="1">Uncharacterized protein</fullName>
    </submittedName>
</protein>
<name>A8RWP3_ENTBW</name>
<reference evidence="1 2" key="1">
    <citation type="submission" date="2007-08" db="EMBL/GenBank/DDBJ databases">
        <authorList>
            <person name="Fulton L."/>
            <person name="Clifton S."/>
            <person name="Fulton B."/>
            <person name="Xu J."/>
            <person name="Minx P."/>
            <person name="Pepin K.H."/>
            <person name="Johnson M."/>
            <person name="Thiruvilangam P."/>
            <person name="Bhonagiri V."/>
            <person name="Nash W.E."/>
            <person name="Mardis E.R."/>
            <person name="Wilson R.K."/>
        </authorList>
    </citation>
    <scope>NUCLEOTIDE SEQUENCE [LARGE SCALE GENOMIC DNA]</scope>
    <source>
        <strain evidence="2">ATCC BAA-613 / DSM 15670 / CCUG 46953 / JCM 12243 / WAL 16351</strain>
    </source>
</reference>
<sequence length="66" mass="7602">MELDKKTYIGIVTYTLKSMLELSKKEKEYSLGLDLIHYYKTEIEPKNIITEAEFKSLCGDVGINLV</sequence>
<dbReference type="EMBL" id="ABCC02000037">
    <property type="protein sequence ID" value="EDP14959.1"/>
    <property type="molecule type" value="Genomic_DNA"/>
</dbReference>
<dbReference type="PaxDb" id="411902-CLOBOL_04651"/>
<dbReference type="Proteomes" id="UP000005396">
    <property type="component" value="Unassembled WGS sequence"/>
</dbReference>